<protein>
    <submittedName>
        <fullName evidence="2">LPS export ABC transporter periplasmic protein LptC</fullName>
    </submittedName>
</protein>
<keyword evidence="3" id="KW-1185">Reference proteome</keyword>
<dbReference type="NCBIfam" id="TIGR04409">
    <property type="entry name" value="LptC_YrbK"/>
    <property type="match status" value="1"/>
</dbReference>
<feature type="transmembrane region" description="Helical" evidence="1">
    <location>
        <begin position="28"/>
        <end position="51"/>
    </location>
</feature>
<dbReference type="InterPro" id="IPR026265">
    <property type="entry name" value="LptC"/>
</dbReference>
<proteinExistence type="predicted"/>
<organism evidence="2 3">
    <name type="scientific">Sphingomonas cavernae</name>
    <dbReference type="NCBI Taxonomy" id="2320861"/>
    <lineage>
        <taxon>Bacteria</taxon>
        <taxon>Pseudomonadati</taxon>
        <taxon>Pseudomonadota</taxon>
        <taxon>Alphaproteobacteria</taxon>
        <taxon>Sphingomonadales</taxon>
        <taxon>Sphingomonadaceae</taxon>
        <taxon>Sphingomonas</taxon>
    </lineage>
</organism>
<evidence type="ECO:0000313" key="2">
    <source>
        <dbReference type="EMBL" id="RJF94086.1"/>
    </source>
</evidence>
<dbReference type="InterPro" id="IPR010664">
    <property type="entry name" value="LipoPS_assembly_LptC-rel"/>
</dbReference>
<name>A0A418WSB7_9SPHN</name>
<sequence length="212" mass="23095">MSEIADRVRSERQHWAAPHGSHDRLIRFLGWLLPSGIGVLAAFLAIAPLAMRDEVSFVLAKDKVDVAKERMRVTAATYRGEDSKGQPFALHAGSAVQATSREPVVRLRDLSAEIRLPDGPAQMRADRGRYDMNKETVAVDGPILFTAADGYRLETTNVAVDLKSRQVTSTGAVTGNMPLGNFSASTMRADLANRTVTLDGRARLRIIQGGVR</sequence>
<dbReference type="EMBL" id="QYUM01000002">
    <property type="protein sequence ID" value="RJF94086.1"/>
    <property type="molecule type" value="Genomic_DNA"/>
</dbReference>
<dbReference type="Proteomes" id="UP000286100">
    <property type="component" value="Unassembled WGS sequence"/>
</dbReference>
<dbReference type="AlphaFoldDB" id="A0A418WSB7"/>
<comment type="caution">
    <text evidence="2">The sequence shown here is derived from an EMBL/GenBank/DDBJ whole genome shotgun (WGS) entry which is preliminary data.</text>
</comment>
<accession>A0A418WSB7</accession>
<dbReference type="RefSeq" id="WP_119760763.1">
    <property type="nucleotide sequence ID" value="NZ_QYUM01000002.1"/>
</dbReference>
<dbReference type="Gene3D" id="2.60.450.10">
    <property type="entry name" value="Lipopolysaccharide (LPS) transport protein A like domain"/>
    <property type="match status" value="1"/>
</dbReference>
<reference evidence="2 3" key="1">
    <citation type="submission" date="2018-09" db="EMBL/GenBank/DDBJ databases">
        <authorList>
            <person name="Zhu H."/>
        </authorList>
    </citation>
    <scope>NUCLEOTIDE SEQUENCE [LARGE SCALE GENOMIC DNA]</scope>
    <source>
        <strain evidence="2 3">K2R01-6</strain>
    </source>
</reference>
<dbReference type="GO" id="GO:0015221">
    <property type="term" value="F:lipopolysaccharide transmembrane transporter activity"/>
    <property type="evidence" value="ECO:0007669"/>
    <property type="project" value="InterPro"/>
</dbReference>
<gene>
    <name evidence="2" type="primary">lptC</name>
    <name evidence="2" type="ORF">D3876_07460</name>
</gene>
<dbReference type="OrthoDB" id="7423492at2"/>
<keyword evidence="1" id="KW-0812">Transmembrane</keyword>
<evidence type="ECO:0000256" key="1">
    <source>
        <dbReference type="SAM" id="Phobius"/>
    </source>
</evidence>
<keyword evidence="1" id="KW-1133">Transmembrane helix</keyword>
<evidence type="ECO:0000313" key="3">
    <source>
        <dbReference type="Proteomes" id="UP000286100"/>
    </source>
</evidence>
<keyword evidence="1" id="KW-0472">Membrane</keyword>
<dbReference type="Pfam" id="PF06835">
    <property type="entry name" value="LptC"/>
    <property type="match status" value="1"/>
</dbReference>
<dbReference type="GO" id="GO:0005886">
    <property type="term" value="C:plasma membrane"/>
    <property type="evidence" value="ECO:0007669"/>
    <property type="project" value="InterPro"/>
</dbReference>